<gene>
    <name evidence="3" type="ORF">A2358_03655</name>
</gene>
<evidence type="ECO:0000256" key="1">
    <source>
        <dbReference type="SAM" id="Coils"/>
    </source>
</evidence>
<name>A0A1G2IYW4_9BACT</name>
<protein>
    <recommendedName>
        <fullName evidence="2">bAvd-like domain-containing protein</fullName>
    </recommendedName>
</protein>
<dbReference type="Gene3D" id="1.20.1440.60">
    <property type="entry name" value="23S rRNA-intervening sequence"/>
    <property type="match status" value="1"/>
</dbReference>
<dbReference type="STRING" id="1802223.A2358_03655"/>
<dbReference type="SUPFAM" id="SSF158446">
    <property type="entry name" value="IVS-encoded protein-like"/>
    <property type="match status" value="1"/>
</dbReference>
<comment type="caution">
    <text evidence="3">The sequence shown here is derived from an EMBL/GenBank/DDBJ whole genome shotgun (WGS) entry which is preliminary data.</text>
</comment>
<evidence type="ECO:0000313" key="3">
    <source>
        <dbReference type="EMBL" id="OGZ79530.1"/>
    </source>
</evidence>
<sequence>MAMRTATLRLTAITCGACAGKQFLASCIKQCTANLKKMAEYQQLPIYSKFYQLTKFLYETTRSFPKHYKYSLGANILNLSWKCLDLAVEANSLPNEKKYQKIKELSVEFDKLKIRLRMAQEINLISAGQFAHIQTNYAKETGEMIGGWLNWSINFN</sequence>
<feature type="coiled-coil region" evidence="1">
    <location>
        <begin position="95"/>
        <end position="122"/>
    </location>
</feature>
<reference evidence="3 4" key="1">
    <citation type="journal article" date="2016" name="Nat. Commun.">
        <title>Thousands of microbial genomes shed light on interconnected biogeochemical processes in an aquifer system.</title>
        <authorList>
            <person name="Anantharaman K."/>
            <person name="Brown C.T."/>
            <person name="Hug L.A."/>
            <person name="Sharon I."/>
            <person name="Castelle C.J."/>
            <person name="Probst A.J."/>
            <person name="Thomas B.C."/>
            <person name="Singh A."/>
            <person name="Wilkins M.J."/>
            <person name="Karaoz U."/>
            <person name="Brodie E.L."/>
            <person name="Williams K.H."/>
            <person name="Hubbard S.S."/>
            <person name="Banfield J.F."/>
        </authorList>
    </citation>
    <scope>NUCLEOTIDE SEQUENCE [LARGE SCALE GENOMIC DNA]</scope>
</reference>
<proteinExistence type="predicted"/>
<accession>A0A1G2IYW4</accession>
<dbReference type="InterPro" id="IPR055360">
    <property type="entry name" value="bAvd"/>
</dbReference>
<dbReference type="EMBL" id="MHPJ01000002">
    <property type="protein sequence ID" value="OGZ79530.1"/>
    <property type="molecule type" value="Genomic_DNA"/>
</dbReference>
<evidence type="ECO:0000313" key="4">
    <source>
        <dbReference type="Proteomes" id="UP000178650"/>
    </source>
</evidence>
<dbReference type="AlphaFoldDB" id="A0A1G2IYW4"/>
<dbReference type="InterPro" id="IPR036583">
    <property type="entry name" value="23S_rRNA_IVS_sf"/>
</dbReference>
<dbReference type="Pfam" id="PF22296">
    <property type="entry name" value="bAvd"/>
    <property type="match status" value="1"/>
</dbReference>
<feature type="domain" description="bAvd-like" evidence="2">
    <location>
        <begin position="47"/>
        <end position="150"/>
    </location>
</feature>
<keyword evidence="1" id="KW-0175">Coiled coil</keyword>
<dbReference type="CDD" id="cd16376">
    <property type="entry name" value="Avd_like"/>
    <property type="match status" value="1"/>
</dbReference>
<evidence type="ECO:0000259" key="2">
    <source>
        <dbReference type="Pfam" id="PF22296"/>
    </source>
</evidence>
<organism evidence="3 4">
    <name type="scientific">Candidatus Staskawiczbacteria bacterium RIFOXYB1_FULL_37_44</name>
    <dbReference type="NCBI Taxonomy" id="1802223"/>
    <lineage>
        <taxon>Bacteria</taxon>
        <taxon>Candidatus Staskawicziibacteriota</taxon>
    </lineage>
</organism>
<dbReference type="Proteomes" id="UP000178650">
    <property type="component" value="Unassembled WGS sequence"/>
</dbReference>